<reference evidence="12 13" key="1">
    <citation type="journal article" date="2011" name="Appl. Environ. Microbiol.">
        <title>The genome of Buchnera aphidicola from the aphid Cinara tujafilina provides new clues about the evolutionary history of metabolic losses in bacterial endosymbionts.</title>
        <authorList>
            <person name="Lamelas A."/>
            <person name="Gosalbes M.J."/>
            <person name="Moya A."/>
            <person name="Latorre A."/>
        </authorList>
    </citation>
    <scope>NUCLEOTIDE SEQUENCE [LARGE SCALE GENOMIC DNA]</scope>
    <source>
        <strain evidence="13">Cinara tujafilina</strain>
    </source>
</reference>
<keyword evidence="4 10" id="KW-0133">Cell shape</keyword>
<keyword evidence="5 10" id="KW-0573">Peptidoglycan synthesis</keyword>
<evidence type="ECO:0000256" key="5">
    <source>
        <dbReference type="ARBA" id="ARBA00022984"/>
    </source>
</evidence>
<accession>F7WZD9</accession>
<dbReference type="PIRSF" id="PIRSF002869">
    <property type="entry name" value="MviN"/>
    <property type="match status" value="1"/>
</dbReference>
<dbReference type="HOGENOM" id="CLU_006797_5_3_6"/>
<dbReference type="GO" id="GO:0008360">
    <property type="term" value="P:regulation of cell shape"/>
    <property type="evidence" value="ECO:0007669"/>
    <property type="project" value="UniProtKB-UniRule"/>
</dbReference>
<evidence type="ECO:0000256" key="8">
    <source>
        <dbReference type="ARBA" id="ARBA00060041"/>
    </source>
</evidence>
<gene>
    <name evidence="12" type="primary">mviN</name>
    <name evidence="10" type="synonym">murJ</name>
    <name evidence="12" type="ORF">BCTU_219</name>
</gene>
<protein>
    <recommendedName>
        <fullName evidence="10">Probable lipid II flippase MurJ</fullName>
    </recommendedName>
</protein>
<dbReference type="GO" id="GO:0034204">
    <property type="term" value="P:lipid translocation"/>
    <property type="evidence" value="ECO:0007669"/>
    <property type="project" value="TreeGrafter"/>
</dbReference>
<dbReference type="OrthoDB" id="9816572at2"/>
<dbReference type="InterPro" id="IPR004268">
    <property type="entry name" value="MurJ"/>
</dbReference>
<feature type="transmembrane region" description="Helical" evidence="10">
    <location>
        <begin position="414"/>
        <end position="434"/>
    </location>
</feature>
<keyword evidence="10" id="KW-0997">Cell inner membrane</keyword>
<dbReference type="GO" id="GO:0071555">
    <property type="term" value="P:cell wall organization"/>
    <property type="evidence" value="ECO:0007669"/>
    <property type="project" value="UniProtKB-UniRule"/>
</dbReference>
<dbReference type="GO" id="GO:0009252">
    <property type="term" value="P:peptidoglycan biosynthetic process"/>
    <property type="evidence" value="ECO:0007669"/>
    <property type="project" value="UniProtKB-UniRule"/>
</dbReference>
<keyword evidence="6 10" id="KW-1133">Transmembrane helix</keyword>
<evidence type="ECO:0000256" key="3">
    <source>
        <dbReference type="ARBA" id="ARBA00022692"/>
    </source>
</evidence>
<dbReference type="AlphaFoldDB" id="F7WZD9"/>
<dbReference type="Pfam" id="PF03023">
    <property type="entry name" value="MurJ"/>
    <property type="match status" value="1"/>
</dbReference>
<keyword evidence="13" id="KW-1185">Reference proteome</keyword>
<evidence type="ECO:0000256" key="1">
    <source>
        <dbReference type="ARBA" id="ARBA00004651"/>
    </source>
</evidence>
<evidence type="ECO:0000256" key="7">
    <source>
        <dbReference type="ARBA" id="ARBA00023136"/>
    </source>
</evidence>
<dbReference type="PROSITE" id="PS51257">
    <property type="entry name" value="PROKAR_LIPOPROTEIN"/>
    <property type="match status" value="1"/>
</dbReference>
<name>F7WZD9_9GAMM</name>
<feature type="transmembrane region" description="Helical" evidence="10">
    <location>
        <begin position="361"/>
        <end position="381"/>
    </location>
</feature>
<keyword evidence="10 11" id="KW-0961">Cell wall biogenesis/degradation</keyword>
<keyword evidence="10 11" id="KW-0813">Transport</keyword>
<dbReference type="InterPro" id="IPR051050">
    <property type="entry name" value="Lipid_II_flippase_MurJ/MviN"/>
</dbReference>
<dbReference type="UniPathway" id="UPA00219"/>
<evidence type="ECO:0000313" key="13">
    <source>
        <dbReference type="Proteomes" id="UP000006811"/>
    </source>
</evidence>
<dbReference type="HAMAP" id="MF_02078">
    <property type="entry name" value="MurJ_MviN"/>
    <property type="match status" value="1"/>
</dbReference>
<feature type="transmembrane region" description="Helical" evidence="10">
    <location>
        <begin position="317"/>
        <end position="341"/>
    </location>
</feature>
<dbReference type="CDD" id="cd13123">
    <property type="entry name" value="MATE_MurJ_like"/>
    <property type="match status" value="1"/>
</dbReference>
<dbReference type="GO" id="GO:0005886">
    <property type="term" value="C:plasma membrane"/>
    <property type="evidence" value="ECO:0007669"/>
    <property type="project" value="UniProtKB-SubCell"/>
</dbReference>
<feature type="transmembrane region" description="Helical" evidence="10">
    <location>
        <begin position="83"/>
        <end position="113"/>
    </location>
</feature>
<keyword evidence="7 10" id="KW-0472">Membrane</keyword>
<evidence type="ECO:0000313" key="12">
    <source>
        <dbReference type="EMBL" id="AEH39801.1"/>
    </source>
</evidence>
<evidence type="ECO:0000256" key="2">
    <source>
        <dbReference type="ARBA" id="ARBA00022475"/>
    </source>
</evidence>
<proteinExistence type="inferred from homology"/>
<evidence type="ECO:0000256" key="10">
    <source>
        <dbReference type="HAMAP-Rule" id="MF_02078"/>
    </source>
</evidence>
<feature type="transmembrane region" description="Helical" evidence="10">
    <location>
        <begin position="165"/>
        <end position="181"/>
    </location>
</feature>
<comment type="pathway">
    <text evidence="10">Cell wall biogenesis; peptidoglycan biosynthesis.</text>
</comment>
<feature type="transmembrane region" description="Helical" evidence="10">
    <location>
        <begin position="133"/>
        <end position="153"/>
    </location>
</feature>
<feature type="transmembrane region" description="Helical" evidence="10">
    <location>
        <begin position="446"/>
        <end position="470"/>
    </location>
</feature>
<evidence type="ECO:0000256" key="9">
    <source>
        <dbReference type="ARBA" id="ARBA00061532"/>
    </source>
</evidence>
<comment type="function">
    <text evidence="8 10 11">Involved in peptidoglycan biosynthesis. Transports lipid-linked peptidoglycan precursors from the inner to the outer leaflet of the cytoplasmic membrane.</text>
</comment>
<dbReference type="PRINTS" id="PR01806">
    <property type="entry name" value="VIRFACTRMVIN"/>
</dbReference>
<dbReference type="PANTHER" id="PTHR47019">
    <property type="entry name" value="LIPID II FLIPPASE MURJ"/>
    <property type="match status" value="1"/>
</dbReference>
<evidence type="ECO:0000256" key="4">
    <source>
        <dbReference type="ARBA" id="ARBA00022960"/>
    </source>
</evidence>
<feature type="transmembrane region" description="Helical" evidence="10">
    <location>
        <begin position="278"/>
        <end position="296"/>
    </location>
</feature>
<dbReference type="NCBIfam" id="TIGR01695">
    <property type="entry name" value="murJ_mviN"/>
    <property type="match status" value="1"/>
</dbReference>
<comment type="subcellular location">
    <subcellularLocation>
        <location evidence="10">Cell inner membrane</location>
        <topology evidence="10">Multi-pass membrane protein</topology>
    </subcellularLocation>
    <subcellularLocation>
        <location evidence="1">Cell membrane</location>
        <topology evidence="1">Multi-pass membrane protein</topology>
    </subcellularLocation>
</comment>
<comment type="similarity">
    <text evidence="9 10 11">Belongs to the MurJ/MviN family.</text>
</comment>
<keyword evidence="3 10" id="KW-0812">Transmembrane</keyword>
<evidence type="ECO:0000256" key="11">
    <source>
        <dbReference type="PIRNR" id="PIRNR002869"/>
    </source>
</evidence>
<evidence type="ECO:0000256" key="6">
    <source>
        <dbReference type="ARBA" id="ARBA00022989"/>
    </source>
</evidence>
<feature type="transmembrane region" description="Helical" evidence="10">
    <location>
        <begin position="233"/>
        <end position="258"/>
    </location>
</feature>
<dbReference type="EMBL" id="CP001817">
    <property type="protein sequence ID" value="AEH39801.1"/>
    <property type="molecule type" value="Genomic_DNA"/>
</dbReference>
<dbReference type="STRING" id="261317.BCTU_219"/>
<organism evidence="12 13">
    <name type="scientific">Buchnera aphidicola</name>
    <name type="common">Cinara tujafilina</name>
    <dbReference type="NCBI Taxonomy" id="261317"/>
    <lineage>
        <taxon>Bacteria</taxon>
        <taxon>Pseudomonadati</taxon>
        <taxon>Pseudomonadota</taxon>
        <taxon>Gammaproteobacteria</taxon>
        <taxon>Enterobacterales</taxon>
        <taxon>Erwiniaceae</taxon>
        <taxon>Buchnera</taxon>
    </lineage>
</organism>
<feature type="transmembrane region" description="Helical" evidence="10">
    <location>
        <begin position="482"/>
        <end position="503"/>
    </location>
</feature>
<sequence length="516" mass="58276">MNLLKSLVSMSVVTSGCRILGFVRDFLIAYTFGASFETDVFFSIFKIPNLLRRIFADGAFSQAFIPVLSEYKTHHKKTVIKEFISNVFGVLILALALLIIIGMLFPSAIVLITSPGFSSEICKLTLGIKLFKIIFPYIFFVSISSFISSILYTYNSFLIPSFSPILLNFSVIFFTILSTFVKNSYFSPQILSLGWGVIIGGILQIVYQLPMLSIKKMLVLPKLNFYNTGLQKVLKKIAPAILGVSAGQISIVINSIIASLFNSGSISWLYYADRLMEFPIGVLGVSVSTLIFPKLIKYHTLKANKDYSRLLDWGLRIAVALAFPSTALLAILSKPFIIALFEYGHFIDFDTVMTQKILLCYTLGITALMSIKVLSTAFYSIKDVITPMKISFITLFITQIMNIIFVFFLKQSGLALSISISAWINALLLFVALYKTKKFHLQPGWFLFLTRIFCSTIIMSLFLWFMLYFIPSWSIGNIVVRISRIFLVCFISSSIYLIALWCFGMNLKQFHYIVYD</sequence>
<keyword evidence="2 10" id="KW-1003">Cell membrane</keyword>
<feature type="transmembrane region" description="Helical" evidence="10">
    <location>
        <begin position="390"/>
        <end position="408"/>
    </location>
</feature>
<dbReference type="Proteomes" id="UP000006811">
    <property type="component" value="Chromosome"/>
</dbReference>
<dbReference type="KEGG" id="baj:BCTU_219"/>
<feature type="transmembrane region" description="Helical" evidence="10">
    <location>
        <begin position="193"/>
        <end position="212"/>
    </location>
</feature>
<dbReference type="GO" id="GO:0015648">
    <property type="term" value="F:lipid-linked peptidoglycan transporter activity"/>
    <property type="evidence" value="ECO:0007669"/>
    <property type="project" value="UniProtKB-UniRule"/>
</dbReference>
<dbReference type="PANTHER" id="PTHR47019:SF1">
    <property type="entry name" value="LIPID II FLIPPASE MURJ"/>
    <property type="match status" value="1"/>
</dbReference>
<dbReference type="eggNOG" id="COG0728">
    <property type="taxonomic scope" value="Bacteria"/>
</dbReference>